<dbReference type="Gene3D" id="3.40.50.720">
    <property type="entry name" value="NAD(P)-binding Rossmann-like Domain"/>
    <property type="match status" value="1"/>
</dbReference>
<dbReference type="SUPFAM" id="SSF55347">
    <property type="entry name" value="Glyceraldehyde-3-phosphate dehydrogenase-like, C-terminal domain"/>
    <property type="match status" value="1"/>
</dbReference>
<dbReference type="PANTHER" id="PTHR43249">
    <property type="entry name" value="UDP-N-ACETYL-2-AMINO-2-DEOXY-D-GLUCURONATE OXIDASE"/>
    <property type="match status" value="1"/>
</dbReference>
<dbReference type="Pfam" id="PF01408">
    <property type="entry name" value="GFO_IDH_MocA"/>
    <property type="match status" value="1"/>
</dbReference>
<evidence type="ECO:0000313" key="3">
    <source>
        <dbReference type="EMBL" id="AEW47928.1"/>
    </source>
</evidence>
<evidence type="ECO:0000259" key="1">
    <source>
        <dbReference type="Pfam" id="PF01408"/>
    </source>
</evidence>
<dbReference type="GO" id="GO:0000166">
    <property type="term" value="F:nucleotide binding"/>
    <property type="evidence" value="ECO:0007669"/>
    <property type="project" value="InterPro"/>
</dbReference>
<evidence type="ECO:0000259" key="2">
    <source>
        <dbReference type="Pfam" id="PF22725"/>
    </source>
</evidence>
<dbReference type="InterPro" id="IPR055170">
    <property type="entry name" value="GFO_IDH_MocA-like_dom"/>
</dbReference>
<name>I3PGB3_9ZZZZ</name>
<dbReference type="PANTHER" id="PTHR43249:SF1">
    <property type="entry name" value="D-GLUCOSIDE 3-DEHYDROGENASE"/>
    <property type="match status" value="1"/>
</dbReference>
<dbReference type="Pfam" id="PF22725">
    <property type="entry name" value="GFO_IDH_MocA_C3"/>
    <property type="match status" value="1"/>
</dbReference>
<protein>
    <submittedName>
        <fullName evidence="3">Oxidoreductase domain-like protein</fullName>
    </submittedName>
</protein>
<feature type="domain" description="Gfo/Idh/MocA-like oxidoreductase N-terminal" evidence="1">
    <location>
        <begin position="4"/>
        <end position="43"/>
    </location>
</feature>
<dbReference type="AlphaFoldDB" id="I3PGB3"/>
<organism evidence="3">
    <name type="scientific">uncultured microorganism</name>
    <dbReference type="NCBI Taxonomy" id="358574"/>
    <lineage>
        <taxon>unclassified sequences</taxon>
        <taxon>environmental samples</taxon>
    </lineage>
</organism>
<dbReference type="InterPro" id="IPR052515">
    <property type="entry name" value="Gfo/Idh/MocA_Oxidoreductase"/>
</dbReference>
<accession>I3PGB3</accession>
<dbReference type="InterPro" id="IPR036291">
    <property type="entry name" value="NAD(P)-bd_dom_sf"/>
</dbReference>
<dbReference type="InterPro" id="IPR000683">
    <property type="entry name" value="Gfo/Idh/MocA-like_OxRdtase_N"/>
</dbReference>
<dbReference type="SUPFAM" id="SSF51735">
    <property type="entry name" value="NAD(P)-binding Rossmann-fold domains"/>
    <property type="match status" value="1"/>
</dbReference>
<feature type="domain" description="GFO/IDH/MocA-like oxidoreductase" evidence="2">
    <location>
        <begin position="54"/>
        <end position="178"/>
    </location>
</feature>
<sequence>MSPMTVAALEAGLHVLCEKPAAVQADRAERMVRAARKAGKTLTFMFNQRTNCVYRAMKALLESGEMGAVKRMNWIITDWYRTQKYYDSGSWRATWAGEGGGVLLNQCPHQLDLLIWLCGMPCAVTARCGMGKWHHIEVEDDVTAFLEFPNGATGVFVASTGDLPGTNRLEIDCERGKMVCEDGQVKVWRLSANEREICFESDNPWYREEAEISVLKTDGENPQHAGVLNAFAAHLLRGEKLVAEAEDGLRALELSNAIHLSGWTGERMEIPVSREYFNRELDRRIASSQVRNSGDITYDTDHSRTGGRTT</sequence>
<reference evidence="3" key="1">
    <citation type="journal article" date="2012" name="J. Agric. Food Chem.">
        <title>Novel xylanase from a holstein cattle rumen metagenomic library and its application in xylooligosaccharide and ferulic Acid production from wheat straw.</title>
        <authorList>
            <person name="Cheng F."/>
            <person name="Sheng J."/>
            <person name="Dong R."/>
            <person name="Meng Y."/>
            <person name="Gan L."/>
            <person name="Shen L."/>
        </authorList>
    </citation>
    <scope>NUCLEOTIDE SEQUENCE</scope>
</reference>
<dbReference type="Gene3D" id="3.30.360.10">
    <property type="entry name" value="Dihydrodipicolinate Reductase, domain 2"/>
    <property type="match status" value="1"/>
</dbReference>
<dbReference type="EMBL" id="JN571491">
    <property type="protein sequence ID" value="AEW47928.1"/>
    <property type="molecule type" value="Genomic_DNA"/>
</dbReference>
<proteinExistence type="predicted"/>